<feature type="region of interest" description="Disordered" evidence="1">
    <location>
        <begin position="167"/>
        <end position="191"/>
    </location>
</feature>
<organism evidence="2">
    <name type="scientific">Tanacetum cinerariifolium</name>
    <name type="common">Dalmatian daisy</name>
    <name type="synonym">Chrysanthemum cinerariifolium</name>
    <dbReference type="NCBI Taxonomy" id="118510"/>
    <lineage>
        <taxon>Eukaryota</taxon>
        <taxon>Viridiplantae</taxon>
        <taxon>Streptophyta</taxon>
        <taxon>Embryophyta</taxon>
        <taxon>Tracheophyta</taxon>
        <taxon>Spermatophyta</taxon>
        <taxon>Magnoliopsida</taxon>
        <taxon>eudicotyledons</taxon>
        <taxon>Gunneridae</taxon>
        <taxon>Pentapetalae</taxon>
        <taxon>asterids</taxon>
        <taxon>campanulids</taxon>
        <taxon>Asterales</taxon>
        <taxon>Asteraceae</taxon>
        <taxon>Asteroideae</taxon>
        <taxon>Anthemideae</taxon>
        <taxon>Anthemidinae</taxon>
        <taxon>Tanacetum</taxon>
    </lineage>
</organism>
<feature type="compositionally biased region" description="Basic and acidic residues" evidence="1">
    <location>
        <begin position="173"/>
        <end position="182"/>
    </location>
</feature>
<protein>
    <submittedName>
        <fullName evidence="2">Uncharacterized protein</fullName>
    </submittedName>
</protein>
<proteinExistence type="predicted"/>
<sequence>MGSPPSRVILFGDIPTVIPSTSIIAPETFAIAPVISSTTPVVETTVDPYVTTVTRWRSRVTTRSSSPSDFSIARVTAPPAVGTLPARRPAWRRVSSRFSNHCPSFSSSPMDSSLVYSLGLGAPDQAHSGSLTKVVSPRLGYPPVRATRHSGAFRRWCAVPLSTLYPPTTSESSSRDSSERPLHLSSHYARPSRMRCRSRTDYIPSSTQVMRSLAPTRDDLLPPRKRFRDSYSPETSMEEDIEIDTTETEDGRELDIFDGDDVRDHIKVDPRDDREEFEASAEDTVVLGIDPRSVPMVDEE</sequence>
<dbReference type="AlphaFoldDB" id="A0A699J0L3"/>
<comment type="caution">
    <text evidence="2">The sequence shown here is derived from an EMBL/GenBank/DDBJ whole genome shotgun (WGS) entry which is preliminary data.</text>
</comment>
<evidence type="ECO:0000313" key="2">
    <source>
        <dbReference type="EMBL" id="GFA00879.1"/>
    </source>
</evidence>
<reference evidence="2" key="1">
    <citation type="journal article" date="2019" name="Sci. Rep.">
        <title>Draft genome of Tanacetum cinerariifolium, the natural source of mosquito coil.</title>
        <authorList>
            <person name="Yamashiro T."/>
            <person name="Shiraishi A."/>
            <person name="Satake H."/>
            <person name="Nakayama K."/>
        </authorList>
    </citation>
    <scope>NUCLEOTIDE SEQUENCE</scope>
</reference>
<evidence type="ECO:0000256" key="1">
    <source>
        <dbReference type="SAM" id="MobiDB-lite"/>
    </source>
</evidence>
<dbReference type="EMBL" id="BKCJ010355049">
    <property type="protein sequence ID" value="GFA00879.1"/>
    <property type="molecule type" value="Genomic_DNA"/>
</dbReference>
<accession>A0A699J0L3</accession>
<gene>
    <name evidence="2" type="ORF">Tci_572851</name>
</gene>
<feature type="region of interest" description="Disordered" evidence="1">
    <location>
        <begin position="218"/>
        <end position="240"/>
    </location>
</feature>
<name>A0A699J0L3_TANCI</name>